<evidence type="ECO:0000313" key="2">
    <source>
        <dbReference type="EMBL" id="KJL46719.1"/>
    </source>
</evidence>
<dbReference type="RefSeq" id="WP_052676414.1">
    <property type="nucleotide sequence ID" value="NZ_JYJB01000010.1"/>
</dbReference>
<dbReference type="Pfam" id="PF01909">
    <property type="entry name" value="NTP_transf_2"/>
    <property type="match status" value="1"/>
</dbReference>
<proteinExistence type="predicted"/>
<keyword evidence="3" id="KW-1185">Reference proteome</keyword>
<dbReference type="PATRIC" id="fig|273678.4.peg.3354"/>
<reference evidence="2 3" key="1">
    <citation type="submission" date="2015-02" db="EMBL/GenBank/DDBJ databases">
        <title>Draft genome sequences of ten Microbacterium spp. with emphasis on heavy metal contaminated environments.</title>
        <authorList>
            <person name="Corretto E."/>
        </authorList>
    </citation>
    <scope>NUCLEOTIDE SEQUENCE [LARGE SCALE GENOMIC DNA]</scope>
    <source>
        <strain evidence="2 3">SA35</strain>
    </source>
</reference>
<dbReference type="Proteomes" id="UP000033900">
    <property type="component" value="Unassembled WGS sequence"/>
</dbReference>
<protein>
    <recommendedName>
        <fullName evidence="1">Polymerase nucleotidyl transferase domain-containing protein</fullName>
    </recommendedName>
</protein>
<evidence type="ECO:0000259" key="1">
    <source>
        <dbReference type="Pfam" id="PF01909"/>
    </source>
</evidence>
<accession>A0A0M2HJ58</accession>
<dbReference type="AlphaFoldDB" id="A0A0M2HJ58"/>
<sequence>MQYADVTERFIAARYPRASVAVVAGSTARGERTTTSDIDLLLLGDALFEDEHKTSEAATHVFEGEVFEVFAYTANGFDEWAARGVADHRPVIATMLVEGIAVCDDGRLAELRRAWTAVLDAGPALSDHESAFRRYMVADALDDLRDATDPFERQVIASLLFQRTAELMLLRAGRWIATGKWWPRRLRSMSTERALGLSRPLLDGDYGLFATRVEEELNRAGGRVQDGFVR</sequence>
<organism evidence="2 3">
    <name type="scientific">Microbacterium hydrocarbonoxydans</name>
    <dbReference type="NCBI Taxonomy" id="273678"/>
    <lineage>
        <taxon>Bacteria</taxon>
        <taxon>Bacillati</taxon>
        <taxon>Actinomycetota</taxon>
        <taxon>Actinomycetes</taxon>
        <taxon>Micrococcales</taxon>
        <taxon>Microbacteriaceae</taxon>
        <taxon>Microbacterium</taxon>
    </lineage>
</organism>
<dbReference type="InterPro" id="IPR002934">
    <property type="entry name" value="Polymerase_NTP_transf_dom"/>
</dbReference>
<dbReference type="GO" id="GO:0016779">
    <property type="term" value="F:nucleotidyltransferase activity"/>
    <property type="evidence" value="ECO:0007669"/>
    <property type="project" value="InterPro"/>
</dbReference>
<evidence type="ECO:0000313" key="3">
    <source>
        <dbReference type="Proteomes" id="UP000033900"/>
    </source>
</evidence>
<dbReference type="EMBL" id="JYJB01000010">
    <property type="protein sequence ID" value="KJL46719.1"/>
    <property type="molecule type" value="Genomic_DNA"/>
</dbReference>
<gene>
    <name evidence="2" type="ORF">RS84_03359</name>
</gene>
<dbReference type="Gene3D" id="3.30.460.10">
    <property type="entry name" value="Beta Polymerase, domain 2"/>
    <property type="match status" value="1"/>
</dbReference>
<dbReference type="STRING" id="273678.RS84_03359"/>
<comment type="caution">
    <text evidence="2">The sequence shown here is derived from an EMBL/GenBank/DDBJ whole genome shotgun (WGS) entry which is preliminary data.</text>
</comment>
<feature type="domain" description="Polymerase nucleotidyl transferase" evidence="1">
    <location>
        <begin position="13"/>
        <end position="49"/>
    </location>
</feature>
<dbReference type="InterPro" id="IPR043519">
    <property type="entry name" value="NT_sf"/>
</dbReference>
<dbReference type="SUPFAM" id="SSF81301">
    <property type="entry name" value="Nucleotidyltransferase"/>
    <property type="match status" value="1"/>
</dbReference>
<name>A0A0M2HJ58_9MICO</name>